<gene>
    <name evidence="4" type="ORF">BDP27DRAFT_1341569</name>
</gene>
<organism evidence="4 5">
    <name type="scientific">Rhodocollybia butyracea</name>
    <dbReference type="NCBI Taxonomy" id="206335"/>
    <lineage>
        <taxon>Eukaryota</taxon>
        <taxon>Fungi</taxon>
        <taxon>Dikarya</taxon>
        <taxon>Basidiomycota</taxon>
        <taxon>Agaricomycotina</taxon>
        <taxon>Agaricomycetes</taxon>
        <taxon>Agaricomycetidae</taxon>
        <taxon>Agaricales</taxon>
        <taxon>Marasmiineae</taxon>
        <taxon>Omphalotaceae</taxon>
        <taxon>Rhodocollybia</taxon>
    </lineage>
</organism>
<dbReference type="SUPFAM" id="SSF53474">
    <property type="entry name" value="alpha/beta-Hydrolases"/>
    <property type="match status" value="1"/>
</dbReference>
<name>A0A9P5TZE6_9AGAR</name>
<dbReference type="InterPro" id="IPR001375">
    <property type="entry name" value="Peptidase_S9_cat"/>
</dbReference>
<keyword evidence="5" id="KW-1185">Reference proteome</keyword>
<dbReference type="PANTHER" id="PTHR48081:SF3">
    <property type="entry name" value="ALPHA_BETA HYDROLASE FOLD-3 DOMAIN-CONTAINING PROTEIN"/>
    <property type="match status" value="1"/>
</dbReference>
<dbReference type="Pfam" id="PF00326">
    <property type="entry name" value="Peptidase_S9"/>
    <property type="match status" value="1"/>
</dbReference>
<reference evidence="4" key="1">
    <citation type="submission" date="2020-11" db="EMBL/GenBank/DDBJ databases">
        <authorList>
            <consortium name="DOE Joint Genome Institute"/>
            <person name="Ahrendt S."/>
            <person name="Riley R."/>
            <person name="Andreopoulos W."/>
            <person name="Labutti K."/>
            <person name="Pangilinan J."/>
            <person name="Ruiz-Duenas F.J."/>
            <person name="Barrasa J.M."/>
            <person name="Sanchez-Garcia M."/>
            <person name="Camarero S."/>
            <person name="Miyauchi S."/>
            <person name="Serrano A."/>
            <person name="Linde D."/>
            <person name="Babiker R."/>
            <person name="Drula E."/>
            <person name="Ayuso-Fernandez I."/>
            <person name="Pacheco R."/>
            <person name="Padilla G."/>
            <person name="Ferreira P."/>
            <person name="Barriuso J."/>
            <person name="Kellner H."/>
            <person name="Castanera R."/>
            <person name="Alfaro M."/>
            <person name="Ramirez L."/>
            <person name="Pisabarro A.G."/>
            <person name="Kuo A."/>
            <person name="Tritt A."/>
            <person name="Lipzen A."/>
            <person name="He G."/>
            <person name="Yan M."/>
            <person name="Ng V."/>
            <person name="Cullen D."/>
            <person name="Martin F."/>
            <person name="Rosso M.-N."/>
            <person name="Henrissat B."/>
            <person name="Hibbett D."/>
            <person name="Martinez A.T."/>
            <person name="Grigoriev I.V."/>
        </authorList>
    </citation>
    <scope>NUCLEOTIDE SEQUENCE</scope>
    <source>
        <strain evidence="4">AH 40177</strain>
    </source>
</reference>
<feature type="domain" description="Alpha/beta hydrolase fold-3" evidence="3">
    <location>
        <begin position="40"/>
        <end position="162"/>
    </location>
</feature>
<evidence type="ECO:0000256" key="1">
    <source>
        <dbReference type="ARBA" id="ARBA00022801"/>
    </source>
</evidence>
<dbReference type="AlphaFoldDB" id="A0A9P5TZE6"/>
<sequence length="381" mass="41074">MSTPLTLTYKTVGSVPVKLDVYPPTAGVEKTNRSGEISAVLWFHGGGLTMANRTNFFPKWLQTQLNDAGIAFISADYRLIPTGSVTAHQIVEDVRDAFAFVRGTSFSSALDSLASDGKLPFPKFRIDPGSVAAAGSSAGGTCAYFAAMHVQPKPAALLSMFAMGGDCLTPHHFEPKVKPFLTGRPLLDPSRSKDYIYPFSPSVASDIVSDSPMAFNPPAGPGLPPLPANPRMPLGLLYLQLGTTLDYYTGEHEPSLSKSLREANAADYPTPQARKQRLRELIPQKHHAIFPEFGVDSSWPPTLLIHGSADTAVPVVESQEIYKALQNAGVLSRIKIVEGAEHLFDLAPEAERIHAEPLGDAVGFLKRRLGRSLALSSTLEK</sequence>
<proteinExistence type="predicted"/>
<dbReference type="EMBL" id="JADNRY010000305">
    <property type="protein sequence ID" value="KAF9059388.1"/>
    <property type="molecule type" value="Genomic_DNA"/>
</dbReference>
<dbReference type="GO" id="GO:0008236">
    <property type="term" value="F:serine-type peptidase activity"/>
    <property type="evidence" value="ECO:0007669"/>
    <property type="project" value="InterPro"/>
</dbReference>
<evidence type="ECO:0000259" key="2">
    <source>
        <dbReference type="Pfam" id="PF00326"/>
    </source>
</evidence>
<dbReference type="InterPro" id="IPR029058">
    <property type="entry name" value="AB_hydrolase_fold"/>
</dbReference>
<dbReference type="Pfam" id="PF07859">
    <property type="entry name" value="Abhydrolase_3"/>
    <property type="match status" value="1"/>
</dbReference>
<dbReference type="OrthoDB" id="19653at2759"/>
<evidence type="ECO:0000313" key="4">
    <source>
        <dbReference type="EMBL" id="KAF9059388.1"/>
    </source>
</evidence>
<evidence type="ECO:0000259" key="3">
    <source>
        <dbReference type="Pfam" id="PF07859"/>
    </source>
</evidence>
<dbReference type="InterPro" id="IPR013094">
    <property type="entry name" value="AB_hydrolase_3"/>
</dbReference>
<feature type="domain" description="Peptidase S9 prolyl oligopeptidase catalytic" evidence="2">
    <location>
        <begin position="261"/>
        <end position="344"/>
    </location>
</feature>
<dbReference type="GO" id="GO:0006508">
    <property type="term" value="P:proteolysis"/>
    <property type="evidence" value="ECO:0007669"/>
    <property type="project" value="InterPro"/>
</dbReference>
<protein>
    <submittedName>
        <fullName evidence="4">Alpha/Beta hydrolase protein</fullName>
    </submittedName>
</protein>
<dbReference type="InterPro" id="IPR050300">
    <property type="entry name" value="GDXG_lipolytic_enzyme"/>
</dbReference>
<keyword evidence="1 4" id="KW-0378">Hydrolase</keyword>
<comment type="caution">
    <text evidence="4">The sequence shown here is derived from an EMBL/GenBank/DDBJ whole genome shotgun (WGS) entry which is preliminary data.</text>
</comment>
<dbReference type="Proteomes" id="UP000772434">
    <property type="component" value="Unassembled WGS sequence"/>
</dbReference>
<dbReference type="PANTHER" id="PTHR48081">
    <property type="entry name" value="AB HYDROLASE SUPERFAMILY PROTEIN C4A8.06C"/>
    <property type="match status" value="1"/>
</dbReference>
<evidence type="ECO:0000313" key="5">
    <source>
        <dbReference type="Proteomes" id="UP000772434"/>
    </source>
</evidence>
<dbReference type="Gene3D" id="3.40.50.1820">
    <property type="entry name" value="alpha/beta hydrolase"/>
    <property type="match status" value="1"/>
</dbReference>
<accession>A0A9P5TZE6</accession>